<evidence type="ECO:0008006" key="3">
    <source>
        <dbReference type="Google" id="ProtNLM"/>
    </source>
</evidence>
<feature type="transmembrane region" description="Helical" evidence="1">
    <location>
        <begin position="6"/>
        <end position="26"/>
    </location>
</feature>
<dbReference type="EMBL" id="UINC01122895">
    <property type="protein sequence ID" value="SVC98994.1"/>
    <property type="molecule type" value="Genomic_DNA"/>
</dbReference>
<dbReference type="Gene3D" id="1.20.5.2700">
    <property type="match status" value="1"/>
</dbReference>
<organism evidence="2">
    <name type="scientific">marine metagenome</name>
    <dbReference type="NCBI Taxonomy" id="408172"/>
    <lineage>
        <taxon>unclassified sequences</taxon>
        <taxon>metagenomes</taxon>
        <taxon>ecological metagenomes</taxon>
    </lineage>
</organism>
<feature type="transmembrane region" description="Helical" evidence="1">
    <location>
        <begin position="115"/>
        <end position="134"/>
    </location>
</feature>
<sequence>HDLNIWIALFSTILSITGILIGYSLFNDSNSSRFYLGKSLDNSMFRYLNSLLRNKYYFDQFYENVIVFKIFYSKIVKPFDWIDKYFIDRMYDFIGKTGINIGEGVRQLQTGQMQIYGVGISAGMILVIALLLLFKNG</sequence>
<keyword evidence="1" id="KW-0472">Membrane</keyword>
<gene>
    <name evidence="2" type="ORF">METZ01_LOCUS351848</name>
</gene>
<evidence type="ECO:0000313" key="2">
    <source>
        <dbReference type="EMBL" id="SVC98994.1"/>
    </source>
</evidence>
<dbReference type="AlphaFoldDB" id="A0A382RMR3"/>
<accession>A0A382RMR3</accession>
<proteinExistence type="predicted"/>
<reference evidence="2" key="1">
    <citation type="submission" date="2018-05" db="EMBL/GenBank/DDBJ databases">
        <authorList>
            <person name="Lanie J.A."/>
            <person name="Ng W.-L."/>
            <person name="Kazmierczak K.M."/>
            <person name="Andrzejewski T.M."/>
            <person name="Davidsen T.M."/>
            <person name="Wayne K.J."/>
            <person name="Tettelin H."/>
            <person name="Glass J.I."/>
            <person name="Rusch D."/>
            <person name="Podicherti R."/>
            <person name="Tsui H.-C.T."/>
            <person name="Winkler M.E."/>
        </authorList>
    </citation>
    <scope>NUCLEOTIDE SEQUENCE</scope>
</reference>
<evidence type="ECO:0000256" key="1">
    <source>
        <dbReference type="SAM" id="Phobius"/>
    </source>
</evidence>
<feature type="non-terminal residue" evidence="2">
    <location>
        <position position="1"/>
    </location>
</feature>
<name>A0A382RMR3_9ZZZZ</name>
<protein>
    <recommendedName>
        <fullName evidence="3">NADH:ubiquinone reductase (H(+)-translocating)</fullName>
    </recommendedName>
</protein>
<keyword evidence="1" id="KW-1133">Transmembrane helix</keyword>
<keyword evidence="1" id="KW-0812">Transmembrane</keyword>